<evidence type="ECO:0000256" key="2">
    <source>
        <dbReference type="ARBA" id="ARBA00022490"/>
    </source>
</evidence>
<evidence type="ECO:0000256" key="6">
    <source>
        <dbReference type="HAMAP-Rule" id="MF_00693"/>
    </source>
</evidence>
<name>A0A8J7UWF7_9BACT</name>
<comment type="caution">
    <text evidence="9">The sequence shown here is derived from an EMBL/GenBank/DDBJ whole genome shotgun (WGS) entry which is preliminary data.</text>
</comment>
<keyword evidence="3 6" id="KW-0805">Transcription regulation</keyword>
<evidence type="ECO:0000256" key="5">
    <source>
        <dbReference type="ARBA" id="ARBA00023163"/>
    </source>
</evidence>
<dbReference type="Pfam" id="PF01709">
    <property type="entry name" value="Transcrip_reg"/>
    <property type="match status" value="1"/>
</dbReference>
<comment type="subcellular location">
    <subcellularLocation>
        <location evidence="6">Cytoplasm</location>
    </subcellularLocation>
</comment>
<evidence type="ECO:0000259" key="8">
    <source>
        <dbReference type="Pfam" id="PF20772"/>
    </source>
</evidence>
<sequence>MAGHSKWANIKHRKAGVDAARSKIFSRIIRELTIAAREGGGDPTGNPRLSLAIDNAKSNNMPKDNIERAIKKGTGELGAGESYEDVIYEGYGPGGVAYVVEAATDNQKRTVGEVRHAFTRFGGNLGTSGSVSYLFDQKGIISIPAGSIDKETLMLEAIDAGAEDLKDDDPEMLEVYTQREDLFAVRGQLEEKGYAIRNAELQWIPRTEVKVEQDTALTNFKLMNYLEDNDDVSNVFNNMQMDEETIAVAEQL</sequence>
<evidence type="ECO:0000256" key="1">
    <source>
        <dbReference type="ARBA" id="ARBA00008724"/>
    </source>
</evidence>
<evidence type="ECO:0000256" key="3">
    <source>
        <dbReference type="ARBA" id="ARBA00023015"/>
    </source>
</evidence>
<evidence type="ECO:0000256" key="4">
    <source>
        <dbReference type="ARBA" id="ARBA00023125"/>
    </source>
</evidence>
<dbReference type="AlphaFoldDB" id="A0A8J7UWF7"/>
<proteinExistence type="inferred from homology"/>
<dbReference type="RefSeq" id="WP_210513031.1">
    <property type="nucleotide sequence ID" value="NZ_JAFIDN010000011.1"/>
</dbReference>
<gene>
    <name evidence="9" type="ORF">NATSA_12950</name>
</gene>
<dbReference type="NCBIfam" id="NF001030">
    <property type="entry name" value="PRK00110.1"/>
    <property type="match status" value="1"/>
</dbReference>
<dbReference type="Gene3D" id="1.10.10.200">
    <property type="match status" value="1"/>
</dbReference>
<evidence type="ECO:0000313" key="9">
    <source>
        <dbReference type="EMBL" id="MBP3193577.1"/>
    </source>
</evidence>
<dbReference type="InterPro" id="IPR048300">
    <property type="entry name" value="TACO1_YebC-like_2nd/3rd_dom"/>
</dbReference>
<comment type="similarity">
    <text evidence="1 6">Belongs to the TACO1 family.</text>
</comment>
<keyword evidence="5 6" id="KW-0804">Transcription</keyword>
<feature type="domain" description="TACO1/YebC-like second and third" evidence="7">
    <location>
        <begin position="83"/>
        <end position="239"/>
    </location>
</feature>
<dbReference type="HAMAP" id="MF_00693">
    <property type="entry name" value="Transcrip_reg_TACO1"/>
    <property type="match status" value="1"/>
</dbReference>
<dbReference type="Pfam" id="PF20772">
    <property type="entry name" value="TACO1_YebC_N"/>
    <property type="match status" value="1"/>
</dbReference>
<keyword evidence="10" id="KW-1185">Reference proteome</keyword>
<dbReference type="NCBIfam" id="NF009044">
    <property type="entry name" value="PRK12378.1"/>
    <property type="match status" value="1"/>
</dbReference>
<keyword evidence="4 6" id="KW-0238">DNA-binding</keyword>
<dbReference type="PANTHER" id="PTHR12532:SF6">
    <property type="entry name" value="TRANSCRIPTIONAL REGULATORY PROTEIN YEBC-RELATED"/>
    <property type="match status" value="1"/>
</dbReference>
<dbReference type="NCBIfam" id="TIGR01033">
    <property type="entry name" value="YebC/PmpR family DNA-binding transcriptional regulator"/>
    <property type="match status" value="1"/>
</dbReference>
<dbReference type="FunFam" id="1.10.10.200:FF:000002">
    <property type="entry name" value="Probable transcriptional regulatory protein CLM62_37755"/>
    <property type="match status" value="1"/>
</dbReference>
<dbReference type="GO" id="GO:0005829">
    <property type="term" value="C:cytosol"/>
    <property type="evidence" value="ECO:0007669"/>
    <property type="project" value="TreeGrafter"/>
</dbReference>
<dbReference type="InterPro" id="IPR026564">
    <property type="entry name" value="Transcrip_reg_TACO1-like_dom3"/>
</dbReference>
<dbReference type="PANTHER" id="PTHR12532">
    <property type="entry name" value="TRANSLATIONAL ACTIVATOR OF CYTOCHROME C OXIDASE 1"/>
    <property type="match status" value="1"/>
</dbReference>
<dbReference type="EMBL" id="JAFIDN010000011">
    <property type="protein sequence ID" value="MBP3193577.1"/>
    <property type="molecule type" value="Genomic_DNA"/>
</dbReference>
<dbReference type="InterPro" id="IPR029072">
    <property type="entry name" value="YebC-like"/>
</dbReference>
<dbReference type="GO" id="GO:0003677">
    <property type="term" value="F:DNA binding"/>
    <property type="evidence" value="ECO:0007669"/>
    <property type="project" value="UniProtKB-UniRule"/>
</dbReference>
<evidence type="ECO:0000313" key="10">
    <source>
        <dbReference type="Proteomes" id="UP000673975"/>
    </source>
</evidence>
<reference evidence="9" key="1">
    <citation type="submission" date="2021-02" db="EMBL/GenBank/DDBJ databases">
        <title>Natronogracilivirga saccharolytica gen. nov. sp. nov. a new anaerobic, haloalkiliphilic carbohydrate-fermenting bacterium from soda lake and proposing of Cyclonatronumiaceae fam. nov. in the phylum Balneolaeota.</title>
        <authorList>
            <person name="Zhilina T.N."/>
            <person name="Sorokin D.Y."/>
            <person name="Zavarzina D.G."/>
            <person name="Toshchakov S.V."/>
            <person name="Kublanov I.V."/>
        </authorList>
    </citation>
    <scope>NUCLEOTIDE SEQUENCE</scope>
    <source>
        <strain evidence="9">Z-1702</strain>
    </source>
</reference>
<dbReference type="FunFam" id="3.30.70.980:FF:000002">
    <property type="entry name" value="Probable transcriptional regulatory protein YebC"/>
    <property type="match status" value="1"/>
</dbReference>
<organism evidence="9 10">
    <name type="scientific">Natronogracilivirga saccharolytica</name>
    <dbReference type="NCBI Taxonomy" id="2812953"/>
    <lineage>
        <taxon>Bacteria</taxon>
        <taxon>Pseudomonadati</taxon>
        <taxon>Balneolota</taxon>
        <taxon>Balneolia</taxon>
        <taxon>Balneolales</taxon>
        <taxon>Cyclonatronaceae</taxon>
        <taxon>Natronogracilivirga</taxon>
    </lineage>
</organism>
<dbReference type="Proteomes" id="UP000673975">
    <property type="component" value="Unassembled WGS sequence"/>
</dbReference>
<dbReference type="InterPro" id="IPR017856">
    <property type="entry name" value="Integrase-like_N"/>
</dbReference>
<dbReference type="InterPro" id="IPR049083">
    <property type="entry name" value="TACO1_YebC_N"/>
</dbReference>
<dbReference type="Gene3D" id="3.30.70.980">
    <property type="match status" value="2"/>
</dbReference>
<dbReference type="SUPFAM" id="SSF75625">
    <property type="entry name" value="YebC-like"/>
    <property type="match status" value="1"/>
</dbReference>
<keyword evidence="2 6" id="KW-0963">Cytoplasm</keyword>
<accession>A0A8J7UWF7</accession>
<dbReference type="InterPro" id="IPR002876">
    <property type="entry name" value="Transcrip_reg_TACO1-like"/>
</dbReference>
<feature type="domain" description="TACO1/YebC-like N-terminal" evidence="8">
    <location>
        <begin position="5"/>
        <end position="76"/>
    </location>
</feature>
<protein>
    <recommendedName>
        <fullName evidence="6">Probable transcriptional regulatory protein NATSA_12950</fullName>
    </recommendedName>
</protein>
<dbReference type="GO" id="GO:0006355">
    <property type="term" value="P:regulation of DNA-templated transcription"/>
    <property type="evidence" value="ECO:0007669"/>
    <property type="project" value="UniProtKB-UniRule"/>
</dbReference>
<evidence type="ECO:0000259" key="7">
    <source>
        <dbReference type="Pfam" id="PF01709"/>
    </source>
</evidence>